<feature type="compositionally biased region" description="Low complexity" evidence="1">
    <location>
        <begin position="302"/>
        <end position="316"/>
    </location>
</feature>
<feature type="transmembrane region" description="Helical" evidence="2">
    <location>
        <begin position="7"/>
        <end position="30"/>
    </location>
</feature>
<dbReference type="AlphaFoldDB" id="A0A098E9M6"/>
<evidence type="ECO:0008006" key="4">
    <source>
        <dbReference type="Google" id="ProtNLM"/>
    </source>
</evidence>
<dbReference type="InterPro" id="IPR008969">
    <property type="entry name" value="CarboxyPept-like_regulatory"/>
</dbReference>
<feature type="compositionally biased region" description="Basic and acidic residues" evidence="1">
    <location>
        <begin position="149"/>
        <end position="159"/>
    </location>
</feature>
<evidence type="ECO:0000313" key="3">
    <source>
        <dbReference type="EMBL" id="CEG12221.1"/>
    </source>
</evidence>
<protein>
    <recommendedName>
        <fullName evidence="4">Carboxypeptidase regulatory-like domain-containing protein</fullName>
    </recommendedName>
</protein>
<sequence>MNAKFLLYGLIVILAFSFILGYAVFVLTAWDLEGKVIDYNGEPISHATVTFTNYEESFKLVTDKEGHYTIHNNMLKSMEEGKYHVIATKSIHKEEFVGYEDDYEVEKKNAKFDISFKNKDAICVHHHILDVMKGKFGDLRPTSSPSEPESTKMKYESKSEPVKDTVDLKDLGDYYIELRGDEDNRSIVHIDLKYGGKLAEEGDLILNCSLFMGWTRPEGYHEELLNSIGLDEVKNTLTKDDGVIKIWTKYTWLESGDRFSDVIISPLNVFNQRTGKNKAFFSFADGFGYKFTDARPKPSGNEGNEGAPPSSSGPGLPECVEVDLSGLEEHTINIERKGVNKICINLMKDNELVEKSMCINDTNFWRNQGESIDDLYRPKGMFPGLKNTVGFVGVGKLINENTVELSKDDGIIYIRNGGGCNDCSDPTISSKTAFDRNFVIVSREHKDDKEILYYKERWMLGSR</sequence>
<keyword evidence="2" id="KW-1133">Transmembrane helix</keyword>
<feature type="region of interest" description="Disordered" evidence="1">
    <location>
        <begin position="139"/>
        <end position="159"/>
    </location>
</feature>
<keyword evidence="2" id="KW-0472">Membrane</keyword>
<evidence type="ECO:0000256" key="2">
    <source>
        <dbReference type="SAM" id="Phobius"/>
    </source>
</evidence>
<evidence type="ECO:0000256" key="1">
    <source>
        <dbReference type="SAM" id="MobiDB-lite"/>
    </source>
</evidence>
<organism evidence="3">
    <name type="scientific">groundwater metagenome</name>
    <dbReference type="NCBI Taxonomy" id="717931"/>
    <lineage>
        <taxon>unclassified sequences</taxon>
        <taxon>metagenomes</taxon>
        <taxon>ecological metagenomes</taxon>
    </lineage>
</organism>
<reference evidence="3" key="1">
    <citation type="submission" date="2014-09" db="EMBL/GenBank/DDBJ databases">
        <authorList>
            <person name="Probst J Alexander"/>
        </authorList>
    </citation>
    <scope>NUCLEOTIDE SEQUENCE</scope>
</reference>
<gene>
    <name evidence="3" type="ORF">MSIBF_A2040002</name>
</gene>
<proteinExistence type="predicted"/>
<feature type="region of interest" description="Disordered" evidence="1">
    <location>
        <begin position="294"/>
        <end position="316"/>
    </location>
</feature>
<keyword evidence="2" id="KW-0812">Transmembrane</keyword>
<dbReference type="EMBL" id="CCXY01000118">
    <property type="protein sequence ID" value="CEG12221.1"/>
    <property type="molecule type" value="Genomic_DNA"/>
</dbReference>
<dbReference type="SUPFAM" id="SSF49464">
    <property type="entry name" value="Carboxypeptidase regulatory domain-like"/>
    <property type="match status" value="1"/>
</dbReference>
<accession>A0A098E9M6</accession>
<dbReference type="Gene3D" id="2.60.40.1120">
    <property type="entry name" value="Carboxypeptidase-like, regulatory domain"/>
    <property type="match status" value="1"/>
</dbReference>
<name>A0A098E9M6_9ZZZZ</name>